<proteinExistence type="predicted"/>
<protein>
    <submittedName>
        <fullName evidence="1">Uncharacterized protein</fullName>
    </submittedName>
</protein>
<gene>
    <name evidence="1" type="ORF">VFPBJ_04665</name>
</gene>
<evidence type="ECO:0000313" key="1">
    <source>
        <dbReference type="EMBL" id="OAQ82081.1"/>
    </source>
</evidence>
<accession>A0A179GXW3</accession>
<comment type="caution">
    <text evidence="1">The sequence shown here is derived from an EMBL/GenBank/DDBJ whole genome shotgun (WGS) entry which is preliminary data.</text>
</comment>
<reference evidence="1 2" key="1">
    <citation type="submission" date="2016-01" db="EMBL/GenBank/DDBJ databases">
        <title>Biosynthesis of antibiotic leucinostatins and their inhibition on Phytophthora in bio-control Purpureocillium lilacinum.</title>
        <authorList>
            <person name="Wang G."/>
            <person name="Liu Z."/>
            <person name="Lin R."/>
            <person name="Li E."/>
            <person name="Mao Z."/>
            <person name="Ling J."/>
            <person name="Yin W."/>
            <person name="Xie B."/>
        </authorList>
    </citation>
    <scope>NUCLEOTIDE SEQUENCE [LARGE SCALE GENOMIC DNA]</scope>
    <source>
        <strain evidence="1">PLBJ-1</strain>
    </source>
</reference>
<name>A0A179GXW3_PURLI</name>
<sequence length="129" mass="13789">MAAAAAGPLPLRLCQYVHMHVYLAAASPHAVSSWTASSGALLSQAFNPFGPFVAPRSLQPAWELPCRPARVCSDPAMAKREAEAKATLAAPLATQRPGIWDGPAESMTPCFALDHVVIAYRPALRRSPW</sequence>
<evidence type="ECO:0000313" key="2">
    <source>
        <dbReference type="Proteomes" id="UP000078240"/>
    </source>
</evidence>
<organism evidence="1 2">
    <name type="scientific">Purpureocillium lilacinum</name>
    <name type="common">Paecilomyces lilacinus</name>
    <dbReference type="NCBI Taxonomy" id="33203"/>
    <lineage>
        <taxon>Eukaryota</taxon>
        <taxon>Fungi</taxon>
        <taxon>Dikarya</taxon>
        <taxon>Ascomycota</taxon>
        <taxon>Pezizomycotina</taxon>
        <taxon>Sordariomycetes</taxon>
        <taxon>Hypocreomycetidae</taxon>
        <taxon>Hypocreales</taxon>
        <taxon>Ophiocordycipitaceae</taxon>
        <taxon>Purpureocillium</taxon>
    </lineage>
</organism>
<dbReference type="Proteomes" id="UP000078240">
    <property type="component" value="Unassembled WGS sequence"/>
</dbReference>
<dbReference type="AlphaFoldDB" id="A0A179GXW3"/>
<dbReference type="EMBL" id="LSBH01000003">
    <property type="protein sequence ID" value="OAQ82081.1"/>
    <property type="molecule type" value="Genomic_DNA"/>
</dbReference>